<protein>
    <recommendedName>
        <fullName evidence="3">GYF domain-containing protein</fullName>
    </recommendedName>
</protein>
<feature type="compositionally biased region" description="Polar residues" evidence="2">
    <location>
        <begin position="1595"/>
        <end position="1629"/>
    </location>
</feature>
<feature type="compositionally biased region" description="Polar residues" evidence="2">
    <location>
        <begin position="1636"/>
        <end position="1645"/>
    </location>
</feature>
<evidence type="ECO:0000256" key="1">
    <source>
        <dbReference type="SAM" id="Coils"/>
    </source>
</evidence>
<feature type="region of interest" description="Disordered" evidence="2">
    <location>
        <begin position="1113"/>
        <end position="1137"/>
    </location>
</feature>
<feature type="compositionally biased region" description="Polar residues" evidence="2">
    <location>
        <begin position="1393"/>
        <end position="1408"/>
    </location>
</feature>
<keyword evidence="1" id="KW-0175">Coiled coil</keyword>
<feature type="domain" description="GYF" evidence="3">
    <location>
        <begin position="571"/>
        <end position="622"/>
    </location>
</feature>
<feature type="compositionally biased region" description="Polar residues" evidence="2">
    <location>
        <begin position="363"/>
        <end position="380"/>
    </location>
</feature>
<evidence type="ECO:0000259" key="3">
    <source>
        <dbReference type="PROSITE" id="PS50829"/>
    </source>
</evidence>
<dbReference type="InterPro" id="IPR035445">
    <property type="entry name" value="GYF-like_dom_sf"/>
</dbReference>
<gene>
    <name evidence="4" type="ORF">LITE_LOCUS24996</name>
</gene>
<feature type="compositionally biased region" description="Basic and acidic residues" evidence="2">
    <location>
        <begin position="99"/>
        <end position="200"/>
    </location>
</feature>
<organism evidence="4 5">
    <name type="scientific">Linum tenue</name>
    <dbReference type="NCBI Taxonomy" id="586396"/>
    <lineage>
        <taxon>Eukaryota</taxon>
        <taxon>Viridiplantae</taxon>
        <taxon>Streptophyta</taxon>
        <taxon>Embryophyta</taxon>
        <taxon>Tracheophyta</taxon>
        <taxon>Spermatophyta</taxon>
        <taxon>Magnoliopsida</taxon>
        <taxon>eudicotyledons</taxon>
        <taxon>Gunneridae</taxon>
        <taxon>Pentapetalae</taxon>
        <taxon>rosids</taxon>
        <taxon>fabids</taxon>
        <taxon>Malpighiales</taxon>
        <taxon>Linaceae</taxon>
        <taxon>Linum</taxon>
    </lineage>
</organism>
<comment type="caution">
    <text evidence="4">The sequence shown here is derived from an EMBL/GenBank/DDBJ whole genome shotgun (WGS) entry which is preliminary data.</text>
</comment>
<dbReference type="CDD" id="cd00072">
    <property type="entry name" value="GYF"/>
    <property type="match status" value="1"/>
</dbReference>
<feature type="compositionally biased region" description="Polar residues" evidence="2">
    <location>
        <begin position="67"/>
        <end position="76"/>
    </location>
</feature>
<accession>A0AAV0LQQ1</accession>
<dbReference type="PROSITE" id="PS50829">
    <property type="entry name" value="GYF"/>
    <property type="match status" value="1"/>
</dbReference>
<dbReference type="Gene3D" id="3.30.1490.40">
    <property type="match status" value="1"/>
</dbReference>
<feature type="compositionally biased region" description="Pro residues" evidence="2">
    <location>
        <begin position="634"/>
        <end position="643"/>
    </location>
</feature>
<feature type="region of interest" description="Disordered" evidence="2">
    <location>
        <begin position="361"/>
        <end position="393"/>
    </location>
</feature>
<evidence type="ECO:0000256" key="2">
    <source>
        <dbReference type="SAM" id="MobiDB-lite"/>
    </source>
</evidence>
<feature type="coiled-coil region" evidence="1">
    <location>
        <begin position="532"/>
        <end position="559"/>
    </location>
</feature>
<name>A0AAV0LQQ1_9ROSI</name>
<sequence length="1829" mass="200264">MANSSAASDSRHPLSVTPPPQIPKAGQASDNPIPLSPQWLLPKPGDTKPGSGTGEVHFGSHPAYVNRTDSIKSPGTNGEDMHDVHKKKDVFRPSLFDMEPDRRDRWRDEERDTNLSARKDRWRAGEKELGDSRQMDRWVENSSGRHYEARRAPTERWGTDSSNKDNNYEQRRESKWNSRWGPDSKETDSGRDVDVTHEKGLGILPTQAKDDREADHNRPWRSGSSQSRGRGDAPHQTTPLSNKQGPMFSYGRGRGEASQTFSVGRGRIGAGGSSMNSPPTHPQPQGAILDKAENGPLRYGRTKLLDLYRRTDMRSSWKLLDEFVHVPSLTQEEMVEPLALCLPNSEEMVVLKGIDKGEIIGSGTPQLSKDGSMGRNTADYTHSRRARAGSREDGTLTVDDIKDESMENMKGGFANYTDGASNERQLQYSGSNSKLESLQDHFVHPDNRFRAEGARENISLYRKNEEVPISRESSSQGNYSAPHSAPWRAPSLGEQFHGLSRERRDVSGNINWTSAHKDLNAQWESNIDPVLKRQLSAMLEREQEAKKMLQQSAMMEREQEAKRLLQQSPENLMLYYKDPQGEVQGPFSGSDVIGWFEAGYFGIELQVRVATSSKDMPFAALGDVMPHLRAKARPPPGFAPPKPNEVSEVNSRPTFGSFGPPTTGINEVDMRNEPRHKLGSTTEAENKFLESLMSGNMANSSQGMQAFVAANSPGGMLPPGADGSDIYLLARKMALERQRSIPSAHAYWPGRDPAAAVSKSEVLSDSQISNAKLLSSLTDNSRQPPRSPNADLMSLLQGGADRSGSGVNNGVTGGWSNFPVQSSLDPLQDKVDLHHGQTLQAPFVQQQRLQPQNTSPLANMVGQGVDNQSSMLVPDKMVPSGFPQDPQLLNMLHQQYLLQLHHQSPVPTQQLSVLDKLLLLKQQQKQEEQQQHLLRQQQQLLSQVLSDQNTLQQQFGDHSYGQLQHTAAMASGSSSVDLSRLQPSKDALQMGLQQLPVSNVQDDHTTSSINLTPQPQVMDDVSHDVDSKPSFIHLPHQLLGEANAPKTQGSSLPEQIDDIHEKLSFPSSAFVESSLSKAAINNSSVDSYVGHVHPSESHVSPQLEHRAVEALATGEGKRAASSLPIAEPSEDTYVPEPEIPESLKAPAQEQQVVKEKVNVESVEEVRGIEVREVKKSSEKKSRKQKSAKAVSSSDQGKATSKAGSSQLLESVDETAGKFHETSLRKTKDKKMGSCTVENVENLQVKSLMMSAGISQDDAVETKSEVKQVASVPVQEAPSLAAQRAWKPAPGFKPKSLLEIQQEEQRRVQMEVPVPETMPVVSSVGLSAPWSGLVGGAEPQNLREVQKVANSAELYGMRPEISPSSRSKKSQLHDLLAVEVLAKTVEQEMESRDSFSGLSSQQLASNSMESMDDNNFIEAKDTKKSRKKSGKGKGSGAKVAVSQASADLPISSSPVEKVKGSSRVGQQEEVLPAIPSGPSFGDFVLWKDESTSNHSPSPAWSADAKKIPKPTSLRDILKEQGKKTSPAQPQIPIPTLQKSQPQAMHASGSGWPLSSASPSKVASPIQISAASQSKHKEDDDLFWGPVEQKHEAKQSEYPQLTSQGSWGTKSSTPVKATPATSFGRQKSMNSRPAERPLSSSPAQSSLKGKKEAANNKHSGSTMSDEIISSPFADSWTLHDNSFAEAMGFRDWCESECVRLIGSKDTSFLEFCLKQSRSEAEMLLVSNIGSVDPNHQFIEKFLNYKDLLPEDVLEIAFQNRNDRKAAGFSARDMNSDSSAGIKDFDQDAADGFSKAGGKKKGKKGKKVSPSVLGFNVVSNRIMMGEIQSVED</sequence>
<dbReference type="SMART" id="SM00444">
    <property type="entry name" value="GYF"/>
    <property type="match status" value="1"/>
</dbReference>
<evidence type="ECO:0000313" key="5">
    <source>
        <dbReference type="Proteomes" id="UP001154282"/>
    </source>
</evidence>
<dbReference type="PANTHER" id="PTHR47471">
    <property type="entry name" value="GYF DOMAIN-CONTAINING PROTEIN"/>
    <property type="match status" value="1"/>
</dbReference>
<feature type="compositionally biased region" description="Polar residues" evidence="2">
    <location>
        <begin position="471"/>
        <end position="481"/>
    </location>
</feature>
<feature type="compositionally biased region" description="Basic and acidic residues" evidence="2">
    <location>
        <begin position="208"/>
        <end position="218"/>
    </location>
</feature>
<feature type="compositionally biased region" description="Polar residues" evidence="2">
    <location>
        <begin position="235"/>
        <end position="244"/>
    </location>
</feature>
<reference evidence="4" key="1">
    <citation type="submission" date="2022-08" db="EMBL/GenBank/DDBJ databases">
        <authorList>
            <person name="Gutierrez-Valencia J."/>
        </authorList>
    </citation>
    <scope>NUCLEOTIDE SEQUENCE</scope>
</reference>
<feature type="region of interest" description="Disordered" evidence="2">
    <location>
        <begin position="1173"/>
        <end position="1212"/>
    </location>
</feature>
<keyword evidence="5" id="KW-1185">Reference proteome</keyword>
<dbReference type="PANTHER" id="PTHR47471:SF1">
    <property type="entry name" value="PROTEIN ESSENTIAL FOR POTEXVIRUS ACCUMULATION 1"/>
    <property type="match status" value="1"/>
</dbReference>
<feature type="region of interest" description="Disordered" evidence="2">
    <location>
        <begin position="776"/>
        <end position="814"/>
    </location>
</feature>
<feature type="compositionally biased region" description="Low complexity" evidence="2">
    <location>
        <begin position="803"/>
        <end position="814"/>
    </location>
</feature>
<feature type="region of interest" description="Disordered" evidence="2">
    <location>
        <begin position="634"/>
        <end position="678"/>
    </location>
</feature>
<feature type="compositionally biased region" description="Low complexity" evidence="2">
    <location>
        <begin position="1561"/>
        <end position="1571"/>
    </location>
</feature>
<dbReference type="Proteomes" id="UP001154282">
    <property type="component" value="Unassembled WGS sequence"/>
</dbReference>
<feature type="region of interest" description="Disordered" evidence="2">
    <location>
        <begin position="1"/>
        <end position="258"/>
    </location>
</feature>
<evidence type="ECO:0000313" key="4">
    <source>
        <dbReference type="EMBL" id="CAI0436217.1"/>
    </source>
</evidence>
<feature type="region of interest" description="Disordered" evidence="2">
    <location>
        <begin position="1388"/>
        <end position="1663"/>
    </location>
</feature>
<proteinExistence type="predicted"/>
<dbReference type="EMBL" id="CAMGYJ010000006">
    <property type="protein sequence ID" value="CAI0436217.1"/>
    <property type="molecule type" value="Genomic_DNA"/>
</dbReference>
<dbReference type="Pfam" id="PF02213">
    <property type="entry name" value="GYF"/>
    <property type="match status" value="1"/>
</dbReference>
<feature type="compositionally biased region" description="Polar residues" evidence="2">
    <location>
        <begin position="1194"/>
        <end position="1208"/>
    </location>
</feature>
<dbReference type="SUPFAM" id="SSF55277">
    <property type="entry name" value="GYF domain"/>
    <property type="match status" value="1"/>
</dbReference>
<feature type="region of interest" description="Disordered" evidence="2">
    <location>
        <begin position="467"/>
        <end position="489"/>
    </location>
</feature>
<dbReference type="InterPro" id="IPR003169">
    <property type="entry name" value="GYF"/>
</dbReference>